<reference evidence="5" key="1">
    <citation type="journal article" date="2020" name="mSystems">
        <title>Genome- and Community-Level Interaction Insights into Carbon Utilization and Element Cycling Functions of Hydrothermarchaeota in Hydrothermal Sediment.</title>
        <authorList>
            <person name="Zhou Z."/>
            <person name="Liu Y."/>
            <person name="Xu W."/>
            <person name="Pan J."/>
            <person name="Luo Z.H."/>
            <person name="Li M."/>
        </authorList>
    </citation>
    <scope>NUCLEOTIDE SEQUENCE [LARGE SCALE GENOMIC DNA]</scope>
    <source>
        <strain evidence="5">HyVt-233</strain>
    </source>
</reference>
<dbReference type="GO" id="GO:0008324">
    <property type="term" value="F:monoatomic cation transmembrane transporter activity"/>
    <property type="evidence" value="ECO:0007669"/>
    <property type="project" value="InterPro"/>
</dbReference>
<keyword evidence="2" id="KW-0406">Ion transport</keyword>
<organism evidence="5">
    <name type="scientific">Desulfofervidus auxilii</name>
    <dbReference type="NCBI Taxonomy" id="1621989"/>
    <lineage>
        <taxon>Bacteria</taxon>
        <taxon>Pseudomonadati</taxon>
        <taxon>Thermodesulfobacteriota</taxon>
        <taxon>Candidatus Desulfofervidia</taxon>
        <taxon>Candidatus Desulfofervidales</taxon>
        <taxon>Candidatus Desulfofervidaceae</taxon>
        <taxon>Candidatus Desulfofervidus</taxon>
    </lineage>
</organism>
<keyword evidence="3" id="KW-0812">Transmembrane</keyword>
<dbReference type="InterPro" id="IPR006037">
    <property type="entry name" value="RCK_C"/>
</dbReference>
<dbReference type="PANTHER" id="PTHR43833">
    <property type="entry name" value="POTASSIUM CHANNEL PROTEIN 2-RELATED-RELATED"/>
    <property type="match status" value="1"/>
</dbReference>
<sequence length="153" mass="16723">IEDTDYVITVTGQEDQNVLISLLAKALGVKRVLTRINKTSYLPLVSAIGLDITVSPALSVISALLKRMFQRKVLSVMPLGEDLQAVEVITTSVSDMIEKPLRKLKFPKDSIVGAIVRGKEVIIPSGETVILPGDRVIIFSSTEAVSKVEKIWH</sequence>
<dbReference type="AlphaFoldDB" id="A0A7C0U467"/>
<dbReference type="SUPFAM" id="SSF116726">
    <property type="entry name" value="TrkA C-terminal domain-like"/>
    <property type="match status" value="1"/>
</dbReference>
<evidence type="ECO:0000259" key="4">
    <source>
        <dbReference type="PROSITE" id="PS51202"/>
    </source>
</evidence>
<name>A0A7C0U467_DESA2</name>
<dbReference type="SUPFAM" id="SSF51735">
    <property type="entry name" value="NAD(P)-binding Rossmann-fold domains"/>
    <property type="match status" value="1"/>
</dbReference>
<dbReference type="InterPro" id="IPR050721">
    <property type="entry name" value="Trk_Ktr_HKT_K-transport"/>
</dbReference>
<dbReference type="Gene3D" id="3.40.50.720">
    <property type="entry name" value="NAD(P)-binding Rossmann-like Domain"/>
    <property type="match status" value="1"/>
</dbReference>
<dbReference type="InterPro" id="IPR036291">
    <property type="entry name" value="NAD(P)-bd_dom_sf"/>
</dbReference>
<keyword evidence="3" id="KW-1133">Transmembrane helix</keyword>
<gene>
    <name evidence="5" type="ORF">ENG63_11060</name>
</gene>
<dbReference type="Pfam" id="PF02080">
    <property type="entry name" value="TrkA_C"/>
    <property type="match status" value="1"/>
</dbReference>
<dbReference type="GO" id="GO:0006813">
    <property type="term" value="P:potassium ion transport"/>
    <property type="evidence" value="ECO:0007669"/>
    <property type="project" value="InterPro"/>
</dbReference>
<keyword evidence="3" id="KW-0472">Membrane</keyword>
<dbReference type="PROSITE" id="PS51202">
    <property type="entry name" value="RCK_C"/>
    <property type="match status" value="1"/>
</dbReference>
<accession>A0A7C0U467</accession>
<dbReference type="InterPro" id="IPR036721">
    <property type="entry name" value="RCK_C_sf"/>
</dbReference>
<evidence type="ECO:0000256" key="1">
    <source>
        <dbReference type="ARBA" id="ARBA00022448"/>
    </source>
</evidence>
<keyword evidence="1" id="KW-0813">Transport</keyword>
<feature type="non-terminal residue" evidence="5">
    <location>
        <position position="1"/>
    </location>
</feature>
<dbReference type="EMBL" id="DRBS01000409">
    <property type="protein sequence ID" value="HDD45379.1"/>
    <property type="molecule type" value="Genomic_DNA"/>
</dbReference>
<comment type="caution">
    <text evidence="5">The sequence shown here is derived from an EMBL/GenBank/DDBJ whole genome shotgun (WGS) entry which is preliminary data.</text>
</comment>
<feature type="transmembrane region" description="Helical" evidence="3">
    <location>
        <begin position="41"/>
        <end position="65"/>
    </location>
</feature>
<dbReference type="Proteomes" id="UP000886289">
    <property type="component" value="Unassembled WGS sequence"/>
</dbReference>
<feature type="domain" description="RCK C-terminal" evidence="4">
    <location>
        <begin position="71"/>
        <end position="153"/>
    </location>
</feature>
<dbReference type="PANTHER" id="PTHR43833:SF5">
    <property type="entry name" value="TRK SYSTEM POTASSIUM UPTAKE PROTEIN TRKA"/>
    <property type="match status" value="1"/>
</dbReference>
<evidence type="ECO:0000256" key="2">
    <source>
        <dbReference type="ARBA" id="ARBA00023065"/>
    </source>
</evidence>
<dbReference type="InterPro" id="IPR003148">
    <property type="entry name" value="RCK_N"/>
</dbReference>
<evidence type="ECO:0000313" key="5">
    <source>
        <dbReference type="EMBL" id="HDD45379.1"/>
    </source>
</evidence>
<dbReference type="Gene3D" id="3.30.70.1450">
    <property type="entry name" value="Regulator of K+ conductance, C-terminal domain"/>
    <property type="match status" value="1"/>
</dbReference>
<protein>
    <submittedName>
        <fullName evidence="5">Trk system potassium transporter TrkA</fullName>
    </submittedName>
</protein>
<evidence type="ECO:0000256" key="3">
    <source>
        <dbReference type="SAM" id="Phobius"/>
    </source>
</evidence>
<dbReference type="Pfam" id="PF02254">
    <property type="entry name" value="TrkA_N"/>
    <property type="match status" value="1"/>
</dbReference>
<proteinExistence type="predicted"/>